<organism evidence="2 3">
    <name type="scientific">Marinactinospora rubrisoli</name>
    <dbReference type="NCBI Taxonomy" id="2715399"/>
    <lineage>
        <taxon>Bacteria</taxon>
        <taxon>Bacillati</taxon>
        <taxon>Actinomycetota</taxon>
        <taxon>Actinomycetes</taxon>
        <taxon>Streptosporangiales</taxon>
        <taxon>Nocardiopsidaceae</taxon>
        <taxon>Marinactinospora</taxon>
    </lineage>
</organism>
<feature type="region of interest" description="Disordered" evidence="1">
    <location>
        <begin position="82"/>
        <end position="243"/>
    </location>
</feature>
<gene>
    <name evidence="2" type="ORF">ACFQRF_17990</name>
</gene>
<evidence type="ECO:0000256" key="1">
    <source>
        <dbReference type="SAM" id="MobiDB-lite"/>
    </source>
</evidence>
<protein>
    <recommendedName>
        <fullName evidence="4">DUF3040 domain-containing protein</fullName>
    </recommendedName>
</protein>
<evidence type="ECO:0000313" key="2">
    <source>
        <dbReference type="EMBL" id="MFC7329625.1"/>
    </source>
</evidence>
<name>A0ABW2KKA0_9ACTN</name>
<dbReference type="EMBL" id="JBHTBH010000008">
    <property type="protein sequence ID" value="MFC7329625.1"/>
    <property type="molecule type" value="Genomic_DNA"/>
</dbReference>
<dbReference type="Proteomes" id="UP001596540">
    <property type="component" value="Unassembled WGS sequence"/>
</dbReference>
<keyword evidence="3" id="KW-1185">Reference proteome</keyword>
<evidence type="ECO:0008006" key="4">
    <source>
        <dbReference type="Google" id="ProtNLM"/>
    </source>
</evidence>
<proteinExistence type="predicted"/>
<sequence length="243" mass="24361">MTDPIDDELEQRLRDALRAEAGAVQPSPAALDRIRARTERARPFWLGGFWLRPSLAVGAAALIVGSVLLGTPQLREQVLPDSLTTASEDDAQSPGSGPANAGDHLEEPSATDDDPDRPAGPRTSPTPEAESGDPLSGTGATPMCLGPAPSPTAERSPSASPDLDAEDEEAPAGPGCVPSPQPSSPDDDGAGDGDPSGEHPGGDGEETEPGGGTTTPAPDAPDDPSAPPAEGSDTASGPTAPVH</sequence>
<evidence type="ECO:0000313" key="3">
    <source>
        <dbReference type="Proteomes" id="UP001596540"/>
    </source>
</evidence>
<accession>A0ABW2KKA0</accession>
<dbReference type="RefSeq" id="WP_379872271.1">
    <property type="nucleotide sequence ID" value="NZ_JBHTBH010000008.1"/>
</dbReference>
<comment type="caution">
    <text evidence="2">The sequence shown here is derived from an EMBL/GenBank/DDBJ whole genome shotgun (WGS) entry which is preliminary data.</text>
</comment>
<reference evidence="3" key="1">
    <citation type="journal article" date="2019" name="Int. J. Syst. Evol. Microbiol.">
        <title>The Global Catalogue of Microorganisms (GCM) 10K type strain sequencing project: providing services to taxonomists for standard genome sequencing and annotation.</title>
        <authorList>
            <consortium name="The Broad Institute Genomics Platform"/>
            <consortium name="The Broad Institute Genome Sequencing Center for Infectious Disease"/>
            <person name="Wu L."/>
            <person name="Ma J."/>
        </authorList>
    </citation>
    <scope>NUCLEOTIDE SEQUENCE [LARGE SCALE GENOMIC DNA]</scope>
    <source>
        <strain evidence="3">CGMCC 4.7382</strain>
    </source>
</reference>